<dbReference type="SUPFAM" id="SSF55729">
    <property type="entry name" value="Acyl-CoA N-acyltransferases (Nat)"/>
    <property type="match status" value="1"/>
</dbReference>
<dbReference type="PANTHER" id="PTHR43610">
    <property type="entry name" value="BLL6696 PROTEIN"/>
    <property type="match status" value="1"/>
</dbReference>
<dbReference type="InterPro" id="IPR000182">
    <property type="entry name" value="GNAT_dom"/>
</dbReference>
<proteinExistence type="predicted"/>
<evidence type="ECO:0000313" key="2">
    <source>
        <dbReference type="EMBL" id="KTB35657.1"/>
    </source>
</evidence>
<dbReference type="InterPro" id="IPR000627">
    <property type="entry name" value="Intradiol_dOase_C"/>
</dbReference>
<sequence length="216" mass="24906">MAPHNIVLKSRTSRLRLEPAAEVNDEANAKIRMHPETRRYLRYLPEHFTTEEAQRLRESRVADPAVLEFNIYVKDKDGNDRFAGGTLIFHIEEQHRSCEAGIILSPEVHRGGVATDGEIHAFLASLSTHVIRVFYTLLSYIFEERKMHRVTFETGSDNLAMRGWLEKVAGARIEAQRLECWIDPVSGGYSDVTGYAILEWEWKDRIKERLENRLGI</sequence>
<dbReference type="eggNOG" id="ENOG502RY5I">
    <property type="taxonomic scope" value="Eukaryota"/>
</dbReference>
<evidence type="ECO:0000313" key="3">
    <source>
        <dbReference type="Proteomes" id="UP000054988"/>
    </source>
</evidence>
<dbReference type="InterPro" id="IPR016181">
    <property type="entry name" value="Acyl_CoA_acyltransferase"/>
</dbReference>
<dbReference type="Gene3D" id="3.40.630.30">
    <property type="match status" value="1"/>
</dbReference>
<feature type="domain" description="Intradiol ring-cleavage dioxygenases" evidence="1">
    <location>
        <begin position="161"/>
        <end position="189"/>
    </location>
</feature>
<dbReference type="AlphaFoldDB" id="A0A0W0FH37"/>
<protein>
    <recommendedName>
        <fullName evidence="1">Intradiol ring-cleavage dioxygenases domain-containing protein</fullName>
    </recommendedName>
</protein>
<dbReference type="PANTHER" id="PTHR43610:SF1">
    <property type="entry name" value="N-ACETYLTRANSFERASE DOMAIN-CONTAINING PROTEIN"/>
    <property type="match status" value="1"/>
</dbReference>
<name>A0A0W0FH37_MONRR</name>
<organism evidence="2 3">
    <name type="scientific">Moniliophthora roreri</name>
    <name type="common">Frosty pod rot fungus</name>
    <name type="synonym">Monilia roreri</name>
    <dbReference type="NCBI Taxonomy" id="221103"/>
    <lineage>
        <taxon>Eukaryota</taxon>
        <taxon>Fungi</taxon>
        <taxon>Dikarya</taxon>
        <taxon>Basidiomycota</taxon>
        <taxon>Agaricomycotina</taxon>
        <taxon>Agaricomycetes</taxon>
        <taxon>Agaricomycetidae</taxon>
        <taxon>Agaricales</taxon>
        <taxon>Marasmiineae</taxon>
        <taxon>Marasmiaceae</taxon>
        <taxon>Moniliophthora</taxon>
    </lineage>
</organism>
<comment type="caution">
    <text evidence="2">The sequence shown here is derived from an EMBL/GenBank/DDBJ whole genome shotgun (WGS) entry which is preliminary data.</text>
</comment>
<evidence type="ECO:0000259" key="1">
    <source>
        <dbReference type="PROSITE" id="PS00083"/>
    </source>
</evidence>
<gene>
    <name evidence="2" type="ORF">WG66_11822</name>
</gene>
<dbReference type="GO" id="GO:0016747">
    <property type="term" value="F:acyltransferase activity, transferring groups other than amino-acyl groups"/>
    <property type="evidence" value="ECO:0007669"/>
    <property type="project" value="InterPro"/>
</dbReference>
<dbReference type="EMBL" id="LATX01001986">
    <property type="protein sequence ID" value="KTB35657.1"/>
    <property type="molecule type" value="Genomic_DNA"/>
</dbReference>
<reference evidence="2 3" key="1">
    <citation type="submission" date="2015-12" db="EMBL/GenBank/DDBJ databases">
        <title>Draft genome sequence of Moniliophthora roreri, the causal agent of frosty pod rot of cacao.</title>
        <authorList>
            <person name="Aime M.C."/>
            <person name="Diaz-Valderrama J.R."/>
            <person name="Kijpornyongpan T."/>
            <person name="Phillips-Mora W."/>
        </authorList>
    </citation>
    <scope>NUCLEOTIDE SEQUENCE [LARGE SCALE GENOMIC DNA]</scope>
    <source>
        <strain evidence="2 3">MCA 2952</strain>
    </source>
</reference>
<dbReference type="PROSITE" id="PS00083">
    <property type="entry name" value="INTRADIOL_DIOXYGENAS"/>
    <property type="match status" value="1"/>
</dbReference>
<dbReference type="Proteomes" id="UP000054988">
    <property type="component" value="Unassembled WGS sequence"/>
</dbReference>
<dbReference type="Pfam" id="PF13302">
    <property type="entry name" value="Acetyltransf_3"/>
    <property type="match status" value="1"/>
</dbReference>
<dbReference type="GO" id="GO:0008199">
    <property type="term" value="F:ferric iron binding"/>
    <property type="evidence" value="ECO:0007669"/>
    <property type="project" value="InterPro"/>
</dbReference>
<accession>A0A0W0FH37</accession>